<dbReference type="InterPro" id="IPR036397">
    <property type="entry name" value="RNaseH_sf"/>
</dbReference>
<dbReference type="InterPro" id="IPR001584">
    <property type="entry name" value="Integrase_cat-core"/>
</dbReference>
<evidence type="ECO:0000313" key="3">
    <source>
        <dbReference type="WBParaSite" id="SVE_0916600.1"/>
    </source>
</evidence>
<dbReference type="GO" id="GO:0015074">
    <property type="term" value="P:DNA integration"/>
    <property type="evidence" value="ECO:0007669"/>
    <property type="project" value="InterPro"/>
</dbReference>
<sequence>MHLRYRRSHASNMFYKKTIIVFFHRKLPQVSKQQWHDISIAYHKGFFALDVCKPIDHSNKKLYFFLSVPVGIHFTTLEPLYNTRKENIITAMKKAFIRHKPTKIRIDNATYFKGSKVMSFLTKEGIEHDYNTPSNHSGNCYAERFIGKALLTPRKFDAELYEKLIQFPESLSIYIRNPLKFKEKPRFIRPFLATKFNNQRRVIYFKKSPNGKMLARNINNVR</sequence>
<reference evidence="3" key="2">
    <citation type="submission" date="2015-08" db="UniProtKB">
        <authorList>
            <consortium name="WormBaseParasite"/>
        </authorList>
    </citation>
    <scope>IDENTIFICATION</scope>
</reference>
<protein>
    <submittedName>
        <fullName evidence="3">Integrase catalytic domain-containing protein</fullName>
    </submittedName>
</protein>
<name>A0A0K0FJU0_STRVS</name>
<keyword evidence="2" id="KW-1185">Reference proteome</keyword>
<evidence type="ECO:0000259" key="1">
    <source>
        <dbReference type="PROSITE" id="PS50994"/>
    </source>
</evidence>
<dbReference type="Gene3D" id="3.30.420.10">
    <property type="entry name" value="Ribonuclease H-like superfamily/Ribonuclease H"/>
    <property type="match status" value="1"/>
</dbReference>
<dbReference type="InterPro" id="IPR012337">
    <property type="entry name" value="RNaseH-like_sf"/>
</dbReference>
<proteinExistence type="predicted"/>
<reference evidence="2" key="1">
    <citation type="submission" date="2014-07" db="EMBL/GenBank/DDBJ databases">
        <authorList>
            <person name="Martin A.A"/>
            <person name="De Silva N."/>
        </authorList>
    </citation>
    <scope>NUCLEOTIDE SEQUENCE</scope>
</reference>
<dbReference type="SUPFAM" id="SSF53098">
    <property type="entry name" value="Ribonuclease H-like"/>
    <property type="match status" value="1"/>
</dbReference>
<evidence type="ECO:0000313" key="2">
    <source>
        <dbReference type="Proteomes" id="UP000035680"/>
    </source>
</evidence>
<dbReference type="GO" id="GO:0003676">
    <property type="term" value="F:nucleic acid binding"/>
    <property type="evidence" value="ECO:0007669"/>
    <property type="project" value="InterPro"/>
</dbReference>
<feature type="domain" description="Integrase catalytic" evidence="1">
    <location>
        <begin position="24"/>
        <end position="217"/>
    </location>
</feature>
<dbReference type="PROSITE" id="PS50994">
    <property type="entry name" value="INTEGRASE"/>
    <property type="match status" value="1"/>
</dbReference>
<dbReference type="Proteomes" id="UP000035680">
    <property type="component" value="Unassembled WGS sequence"/>
</dbReference>
<dbReference type="AlphaFoldDB" id="A0A0K0FJU0"/>
<organism evidence="2 3">
    <name type="scientific">Strongyloides venezuelensis</name>
    <name type="common">Threadworm</name>
    <dbReference type="NCBI Taxonomy" id="75913"/>
    <lineage>
        <taxon>Eukaryota</taxon>
        <taxon>Metazoa</taxon>
        <taxon>Ecdysozoa</taxon>
        <taxon>Nematoda</taxon>
        <taxon>Chromadorea</taxon>
        <taxon>Rhabditida</taxon>
        <taxon>Tylenchina</taxon>
        <taxon>Panagrolaimomorpha</taxon>
        <taxon>Strongyloidoidea</taxon>
        <taxon>Strongyloididae</taxon>
        <taxon>Strongyloides</taxon>
    </lineage>
</organism>
<dbReference type="WBParaSite" id="SVE_0916600.1">
    <property type="protein sequence ID" value="SVE_0916600.1"/>
    <property type="gene ID" value="SVE_0916600"/>
</dbReference>
<accession>A0A0K0FJU0</accession>